<name>A0AAV4H7M2_9GAST</name>
<feature type="compositionally biased region" description="Polar residues" evidence="1">
    <location>
        <begin position="65"/>
        <end position="80"/>
    </location>
</feature>
<evidence type="ECO:0000313" key="2">
    <source>
        <dbReference type="EMBL" id="GFR94227.1"/>
    </source>
</evidence>
<keyword evidence="3" id="KW-1185">Reference proteome</keyword>
<feature type="compositionally biased region" description="Low complexity" evidence="1">
    <location>
        <begin position="96"/>
        <end position="106"/>
    </location>
</feature>
<dbReference type="AlphaFoldDB" id="A0AAV4H7M2"/>
<reference evidence="2 3" key="1">
    <citation type="journal article" date="2021" name="Elife">
        <title>Chloroplast acquisition without the gene transfer in kleptoplastic sea slugs, Plakobranchus ocellatus.</title>
        <authorList>
            <person name="Maeda T."/>
            <person name="Takahashi S."/>
            <person name="Yoshida T."/>
            <person name="Shimamura S."/>
            <person name="Takaki Y."/>
            <person name="Nagai Y."/>
            <person name="Toyoda A."/>
            <person name="Suzuki Y."/>
            <person name="Arimoto A."/>
            <person name="Ishii H."/>
            <person name="Satoh N."/>
            <person name="Nishiyama T."/>
            <person name="Hasebe M."/>
            <person name="Maruyama T."/>
            <person name="Minagawa J."/>
            <person name="Obokata J."/>
            <person name="Shigenobu S."/>
        </authorList>
    </citation>
    <scope>NUCLEOTIDE SEQUENCE [LARGE SCALE GENOMIC DNA]</scope>
</reference>
<gene>
    <name evidence="2" type="ORF">ElyMa_004397300</name>
</gene>
<evidence type="ECO:0000256" key="1">
    <source>
        <dbReference type="SAM" id="MobiDB-lite"/>
    </source>
</evidence>
<comment type="caution">
    <text evidence="2">The sequence shown here is derived from an EMBL/GenBank/DDBJ whole genome shotgun (WGS) entry which is preliminary data.</text>
</comment>
<dbReference type="EMBL" id="BMAT01008880">
    <property type="protein sequence ID" value="GFR94227.1"/>
    <property type="molecule type" value="Genomic_DNA"/>
</dbReference>
<dbReference type="Proteomes" id="UP000762676">
    <property type="component" value="Unassembled WGS sequence"/>
</dbReference>
<sequence length="192" mass="19860">MASEKVFEKARSKKTASFSLSFKLTNDISTSAGTNNSRSTAGAFVFPFDPDFMSAATALCGSQEDNSSNVDLRMRNNSSRPDGGGGGGLPLESAVSLSRPHSTSPSMSPPSSPGQAAGRPSRCCFCCFGTHRLANSFGNHALPIALALTALPIALADHSLANSFGTHRLGNSCGTHALAIASAPTALPMRER</sequence>
<evidence type="ECO:0000313" key="3">
    <source>
        <dbReference type="Proteomes" id="UP000762676"/>
    </source>
</evidence>
<proteinExistence type="predicted"/>
<accession>A0AAV4H7M2</accession>
<organism evidence="2 3">
    <name type="scientific">Elysia marginata</name>
    <dbReference type="NCBI Taxonomy" id="1093978"/>
    <lineage>
        <taxon>Eukaryota</taxon>
        <taxon>Metazoa</taxon>
        <taxon>Spiralia</taxon>
        <taxon>Lophotrochozoa</taxon>
        <taxon>Mollusca</taxon>
        <taxon>Gastropoda</taxon>
        <taxon>Heterobranchia</taxon>
        <taxon>Euthyneura</taxon>
        <taxon>Panpulmonata</taxon>
        <taxon>Sacoglossa</taxon>
        <taxon>Placobranchoidea</taxon>
        <taxon>Plakobranchidae</taxon>
        <taxon>Elysia</taxon>
    </lineage>
</organism>
<feature type="region of interest" description="Disordered" evidence="1">
    <location>
        <begin position="65"/>
        <end position="115"/>
    </location>
</feature>
<protein>
    <submittedName>
        <fullName evidence="2">Uncharacterized protein</fullName>
    </submittedName>
</protein>